<keyword evidence="1 2" id="KW-0597">Phosphoprotein</keyword>
<dbReference type="PROSITE" id="PS50110">
    <property type="entry name" value="RESPONSE_REGULATORY"/>
    <property type="match status" value="1"/>
</dbReference>
<dbReference type="Pfam" id="PF00072">
    <property type="entry name" value="Response_reg"/>
    <property type="match status" value="1"/>
</dbReference>
<keyword evidence="3" id="KW-1133">Transmembrane helix</keyword>
<dbReference type="Gene3D" id="3.40.50.2300">
    <property type="match status" value="1"/>
</dbReference>
<sequence>MTGQLPDLTIDPDGEIELPAAAPGRVRGLILSVVAAALGLFIALAVHVMVGDGGMIMPASAVSMMAAGPFALSWFAWRRDLPAAWREIVFRCADEVVQANLRILGLTAMMLYVAGVTLVFQAPGSPHVPGMERAEMVMVILQAGALGAWMILLDLLWRRRPCRKRRLWSMAADLVCVTAVLCVGGPAMQVWSFCYLGMALACGMTDGRNGLIAASAAGTAGLAIVSVLTGALADFPLLIVGVGSGLLLLPAVAAFMEASGFGRTTRAPRRSFRILLAENSRYGIRSLRRVLERAGHTLMIAENGDTALDLLHKGGMDVMLLDVHLREPNALDIVRMYRFMRSEDANLPIVGIVPGLTEPVRKRCISAGMNEVLPAPVEEFRLLEAVDRLGAASLSARQALETGVIASISSHPRFSAVAEPSIDEDALDALESLDPDNGFLEDVISVFLTDGAELIDAMVKALNEGDVLSFREHADSLGSSSTHIGAIRLVKLLSRCRDMPTRGFKEEGNQRLLQIQEEFRRVRTALQSHVWTLHHSQYN</sequence>
<keyword evidence="6" id="KW-1185">Reference proteome</keyword>
<feature type="transmembrane region" description="Helical" evidence="3">
    <location>
        <begin position="168"/>
        <end position="191"/>
    </location>
</feature>
<evidence type="ECO:0000313" key="5">
    <source>
        <dbReference type="EMBL" id="EWY40387.1"/>
    </source>
</evidence>
<proteinExistence type="predicted"/>
<dbReference type="SUPFAM" id="SSF52172">
    <property type="entry name" value="CheY-like"/>
    <property type="match status" value="1"/>
</dbReference>
<dbReference type="RefSeq" id="WP_157619139.1">
    <property type="nucleotide sequence ID" value="NZ_AVFL01000008.1"/>
</dbReference>
<dbReference type="Gene3D" id="1.20.120.160">
    <property type="entry name" value="HPT domain"/>
    <property type="match status" value="1"/>
</dbReference>
<evidence type="ECO:0000313" key="6">
    <source>
        <dbReference type="Proteomes" id="UP000019486"/>
    </source>
</evidence>
<accession>W9H6R2</accession>
<feature type="transmembrane region" description="Helical" evidence="3">
    <location>
        <begin position="211"/>
        <end position="228"/>
    </location>
</feature>
<name>W9H6R2_9PROT</name>
<dbReference type="SUPFAM" id="SSF47226">
    <property type="entry name" value="Histidine-containing phosphotransfer domain, HPT domain"/>
    <property type="match status" value="1"/>
</dbReference>
<evidence type="ECO:0000256" key="1">
    <source>
        <dbReference type="ARBA" id="ARBA00022553"/>
    </source>
</evidence>
<evidence type="ECO:0000256" key="2">
    <source>
        <dbReference type="PROSITE-ProRule" id="PRU00169"/>
    </source>
</evidence>
<organism evidence="5 6">
    <name type="scientific">Skermanella stibiiresistens SB22</name>
    <dbReference type="NCBI Taxonomy" id="1385369"/>
    <lineage>
        <taxon>Bacteria</taxon>
        <taxon>Pseudomonadati</taxon>
        <taxon>Pseudomonadota</taxon>
        <taxon>Alphaproteobacteria</taxon>
        <taxon>Rhodospirillales</taxon>
        <taxon>Azospirillaceae</taxon>
        <taxon>Skermanella</taxon>
    </lineage>
</organism>
<dbReference type="InterPro" id="IPR050595">
    <property type="entry name" value="Bact_response_regulator"/>
</dbReference>
<dbReference type="AlphaFoldDB" id="W9H6R2"/>
<feature type="transmembrane region" description="Helical" evidence="3">
    <location>
        <begin position="29"/>
        <end position="50"/>
    </location>
</feature>
<keyword evidence="3" id="KW-0472">Membrane</keyword>
<feature type="transmembrane region" description="Helical" evidence="3">
    <location>
        <begin position="235"/>
        <end position="256"/>
    </location>
</feature>
<feature type="transmembrane region" description="Helical" evidence="3">
    <location>
        <begin position="56"/>
        <end position="77"/>
    </location>
</feature>
<dbReference type="GO" id="GO:0000160">
    <property type="term" value="P:phosphorelay signal transduction system"/>
    <property type="evidence" value="ECO:0007669"/>
    <property type="project" value="InterPro"/>
</dbReference>
<reference evidence="5 6" key="1">
    <citation type="submission" date="2013-08" db="EMBL/GenBank/DDBJ databases">
        <title>The genome sequence of Skermanella stibiiresistens.</title>
        <authorList>
            <person name="Zhu W."/>
            <person name="Wang G."/>
        </authorList>
    </citation>
    <scope>NUCLEOTIDE SEQUENCE [LARGE SCALE GENOMIC DNA]</scope>
    <source>
        <strain evidence="5 6">SB22</strain>
    </source>
</reference>
<dbReference type="STRING" id="1385369.N825_36325"/>
<dbReference type="SMART" id="SM00448">
    <property type="entry name" value="REC"/>
    <property type="match status" value="1"/>
</dbReference>
<dbReference type="InterPro" id="IPR001789">
    <property type="entry name" value="Sig_transdc_resp-reg_receiver"/>
</dbReference>
<dbReference type="Proteomes" id="UP000019486">
    <property type="component" value="Unassembled WGS sequence"/>
</dbReference>
<feature type="domain" description="Response regulatory" evidence="4">
    <location>
        <begin position="273"/>
        <end position="390"/>
    </location>
</feature>
<dbReference type="PANTHER" id="PTHR44591:SF3">
    <property type="entry name" value="RESPONSE REGULATORY DOMAIN-CONTAINING PROTEIN"/>
    <property type="match status" value="1"/>
</dbReference>
<dbReference type="PANTHER" id="PTHR44591">
    <property type="entry name" value="STRESS RESPONSE REGULATOR PROTEIN 1"/>
    <property type="match status" value="1"/>
</dbReference>
<dbReference type="InterPro" id="IPR036641">
    <property type="entry name" value="HPT_dom_sf"/>
</dbReference>
<dbReference type="InterPro" id="IPR011006">
    <property type="entry name" value="CheY-like_superfamily"/>
</dbReference>
<dbReference type="EMBL" id="AVFL01000008">
    <property type="protein sequence ID" value="EWY40387.1"/>
    <property type="molecule type" value="Genomic_DNA"/>
</dbReference>
<dbReference type="OrthoDB" id="9801651at2"/>
<comment type="caution">
    <text evidence="5">The sequence shown here is derived from an EMBL/GenBank/DDBJ whole genome shotgun (WGS) entry which is preliminary data.</text>
</comment>
<evidence type="ECO:0000256" key="3">
    <source>
        <dbReference type="SAM" id="Phobius"/>
    </source>
</evidence>
<evidence type="ECO:0000259" key="4">
    <source>
        <dbReference type="PROSITE" id="PS50110"/>
    </source>
</evidence>
<feature type="transmembrane region" description="Helical" evidence="3">
    <location>
        <begin position="136"/>
        <end position="156"/>
    </location>
</feature>
<feature type="transmembrane region" description="Helical" evidence="3">
    <location>
        <begin position="103"/>
        <end position="124"/>
    </location>
</feature>
<protein>
    <recommendedName>
        <fullName evidence="4">Response regulatory domain-containing protein</fullName>
    </recommendedName>
</protein>
<keyword evidence="3" id="KW-0812">Transmembrane</keyword>
<feature type="modified residue" description="4-aspartylphosphate" evidence="2">
    <location>
        <position position="322"/>
    </location>
</feature>
<gene>
    <name evidence="5" type="ORF">N825_36325</name>
</gene>